<organism evidence="6 7">
    <name type="scientific">Posidoniimonas corsicana</name>
    <dbReference type="NCBI Taxonomy" id="1938618"/>
    <lineage>
        <taxon>Bacteria</taxon>
        <taxon>Pseudomonadati</taxon>
        <taxon>Planctomycetota</taxon>
        <taxon>Planctomycetia</taxon>
        <taxon>Pirellulales</taxon>
        <taxon>Lacipirellulaceae</taxon>
        <taxon>Posidoniimonas</taxon>
    </lineage>
</organism>
<dbReference type="PROSITE" id="PS50043">
    <property type="entry name" value="HTH_LUXR_2"/>
    <property type="match status" value="1"/>
</dbReference>
<evidence type="ECO:0000313" key="7">
    <source>
        <dbReference type="Proteomes" id="UP000316714"/>
    </source>
</evidence>
<evidence type="ECO:0000313" key="6">
    <source>
        <dbReference type="EMBL" id="TWT33743.1"/>
    </source>
</evidence>
<accession>A0A5C5V706</accession>
<reference evidence="6 7" key="1">
    <citation type="submission" date="2019-02" db="EMBL/GenBank/DDBJ databases">
        <title>Deep-cultivation of Planctomycetes and their phenomic and genomic characterization uncovers novel biology.</title>
        <authorList>
            <person name="Wiegand S."/>
            <person name="Jogler M."/>
            <person name="Boedeker C."/>
            <person name="Pinto D."/>
            <person name="Vollmers J."/>
            <person name="Rivas-Marin E."/>
            <person name="Kohn T."/>
            <person name="Peeters S.H."/>
            <person name="Heuer A."/>
            <person name="Rast P."/>
            <person name="Oberbeckmann S."/>
            <person name="Bunk B."/>
            <person name="Jeske O."/>
            <person name="Meyerdierks A."/>
            <person name="Storesund J.E."/>
            <person name="Kallscheuer N."/>
            <person name="Luecker S."/>
            <person name="Lage O.M."/>
            <person name="Pohl T."/>
            <person name="Merkel B.J."/>
            <person name="Hornburger P."/>
            <person name="Mueller R.-W."/>
            <person name="Bruemmer F."/>
            <person name="Labrenz M."/>
            <person name="Spormann A.M."/>
            <person name="Op Den Camp H."/>
            <person name="Overmann J."/>
            <person name="Amann R."/>
            <person name="Jetten M.S.M."/>
            <person name="Mascher T."/>
            <person name="Medema M.H."/>
            <person name="Devos D.P."/>
            <person name="Kaster A.-K."/>
            <person name="Ovreas L."/>
            <person name="Rohde M."/>
            <person name="Galperin M.Y."/>
            <person name="Jogler C."/>
        </authorList>
    </citation>
    <scope>NUCLEOTIDE SEQUENCE [LARGE SCALE GENOMIC DNA]</scope>
    <source>
        <strain evidence="6 7">KOR34</strain>
    </source>
</reference>
<dbReference type="EMBL" id="SIHJ01000002">
    <property type="protein sequence ID" value="TWT33743.1"/>
    <property type="molecule type" value="Genomic_DNA"/>
</dbReference>
<dbReference type="PANTHER" id="PTHR44688">
    <property type="entry name" value="DNA-BINDING TRANSCRIPTIONAL ACTIVATOR DEVR_DOSR"/>
    <property type="match status" value="1"/>
</dbReference>
<dbReference type="AlphaFoldDB" id="A0A5C5V706"/>
<protein>
    <submittedName>
        <fullName evidence="6">Transcriptional regulatory protein TdiR</fullName>
    </submittedName>
</protein>
<evidence type="ECO:0000256" key="1">
    <source>
        <dbReference type="ARBA" id="ARBA00023015"/>
    </source>
</evidence>
<evidence type="ECO:0000259" key="5">
    <source>
        <dbReference type="PROSITE" id="PS50043"/>
    </source>
</evidence>
<dbReference type="InterPro" id="IPR000792">
    <property type="entry name" value="Tscrpt_reg_LuxR_C"/>
</dbReference>
<dbReference type="InterPro" id="IPR036388">
    <property type="entry name" value="WH-like_DNA-bd_sf"/>
</dbReference>
<dbReference type="GO" id="GO:0006355">
    <property type="term" value="P:regulation of DNA-templated transcription"/>
    <property type="evidence" value="ECO:0007669"/>
    <property type="project" value="InterPro"/>
</dbReference>
<dbReference type="Pfam" id="PF00196">
    <property type="entry name" value="GerE"/>
    <property type="match status" value="1"/>
</dbReference>
<evidence type="ECO:0000256" key="3">
    <source>
        <dbReference type="ARBA" id="ARBA00023163"/>
    </source>
</evidence>
<dbReference type="CDD" id="cd06170">
    <property type="entry name" value="LuxR_C_like"/>
    <property type="match status" value="1"/>
</dbReference>
<evidence type="ECO:0000256" key="4">
    <source>
        <dbReference type="SAM" id="MobiDB-lite"/>
    </source>
</evidence>
<feature type="domain" description="HTH luxR-type" evidence="5">
    <location>
        <begin position="1"/>
        <end position="63"/>
    </location>
</feature>
<comment type="caution">
    <text evidence="6">The sequence shown here is derived from an EMBL/GenBank/DDBJ whole genome shotgun (WGS) entry which is preliminary data.</text>
</comment>
<dbReference type="SUPFAM" id="SSF46894">
    <property type="entry name" value="C-terminal effector domain of the bipartite response regulators"/>
    <property type="match status" value="1"/>
</dbReference>
<dbReference type="PANTHER" id="PTHR44688:SF16">
    <property type="entry name" value="DNA-BINDING TRANSCRIPTIONAL ACTIVATOR DEVR_DOSR"/>
    <property type="match status" value="1"/>
</dbReference>
<keyword evidence="7" id="KW-1185">Reference proteome</keyword>
<dbReference type="PRINTS" id="PR00038">
    <property type="entry name" value="HTHLUXR"/>
</dbReference>
<dbReference type="SMART" id="SM00421">
    <property type="entry name" value="HTH_LUXR"/>
    <property type="match status" value="1"/>
</dbReference>
<keyword evidence="2" id="KW-0238">DNA-binding</keyword>
<name>A0A5C5V706_9BACT</name>
<evidence type="ECO:0000256" key="2">
    <source>
        <dbReference type="ARBA" id="ARBA00023125"/>
    </source>
</evidence>
<dbReference type="OrthoDB" id="499349at2"/>
<dbReference type="InterPro" id="IPR016032">
    <property type="entry name" value="Sig_transdc_resp-reg_C-effctor"/>
</dbReference>
<proteinExistence type="predicted"/>
<keyword evidence="3" id="KW-0804">Transcription</keyword>
<keyword evidence="1" id="KW-0805">Transcription regulation</keyword>
<feature type="region of interest" description="Disordered" evidence="4">
    <location>
        <begin position="62"/>
        <end position="94"/>
    </location>
</feature>
<dbReference type="RefSeq" id="WP_146566619.1">
    <property type="nucleotide sequence ID" value="NZ_SIHJ01000002.1"/>
</dbReference>
<dbReference type="Gene3D" id="1.10.10.10">
    <property type="entry name" value="Winged helix-like DNA-binding domain superfamily/Winged helix DNA-binding domain"/>
    <property type="match status" value="1"/>
</dbReference>
<dbReference type="GO" id="GO:0003677">
    <property type="term" value="F:DNA binding"/>
    <property type="evidence" value="ECO:0007669"/>
    <property type="project" value="UniProtKB-KW"/>
</dbReference>
<gene>
    <name evidence="6" type="primary">tdiR_2</name>
    <name evidence="6" type="ORF">KOR34_35760</name>
</gene>
<dbReference type="Proteomes" id="UP000316714">
    <property type="component" value="Unassembled WGS sequence"/>
</dbReference>
<sequence>MPELQEREIKLLDLLVSGESNKGAANKLGIALRTMELHRHKVMQKLGAKSAAQLGYLYAQRKRQGATPDHSVVETPRVPAPEAHTSDATTPAWG</sequence>